<feature type="domain" description="ParB-like N-terminal" evidence="8">
    <location>
        <begin position="5"/>
        <end position="96"/>
    </location>
</feature>
<dbReference type="CDD" id="cd16393">
    <property type="entry name" value="SPO0J_N"/>
    <property type="match status" value="1"/>
</dbReference>
<dbReference type="PANTHER" id="PTHR33375:SF8">
    <property type="entry name" value="NUCLEOID OCCLUSION PROTEIN"/>
    <property type="match status" value="1"/>
</dbReference>
<dbReference type="KEGG" id="eri:EEI45_01805"/>
<proteinExistence type="inferred from homology"/>
<dbReference type="Pfam" id="PF02195">
    <property type="entry name" value="ParB_N"/>
    <property type="match status" value="1"/>
</dbReference>
<evidence type="ECO:0000256" key="6">
    <source>
        <dbReference type="ARBA" id="ARBA00023210"/>
    </source>
</evidence>
<keyword evidence="6" id="KW-0717">Septation</keyword>
<dbReference type="InterPro" id="IPR023705">
    <property type="entry name" value="Nucleoid_occlusion_protein"/>
</dbReference>
<keyword evidence="4" id="KW-0132">Cell division</keyword>
<comment type="similarity">
    <text evidence="2">Belongs to the ParB family.</text>
</comment>
<protein>
    <submittedName>
        <fullName evidence="9">Nucleoid occlusion protein</fullName>
    </submittedName>
</protein>
<keyword evidence="5" id="KW-0238">DNA-binding</keyword>
<dbReference type="GO" id="GO:0000917">
    <property type="term" value="P:division septum assembly"/>
    <property type="evidence" value="ECO:0007669"/>
    <property type="project" value="UniProtKB-KW"/>
</dbReference>
<evidence type="ECO:0000313" key="10">
    <source>
        <dbReference type="Proteomes" id="UP000278804"/>
    </source>
</evidence>
<accession>A0A3S5HK28</accession>
<organism evidence="9 10">
    <name type="scientific">Erysipelothrix piscisicarius</name>
    <dbReference type="NCBI Taxonomy" id="2485784"/>
    <lineage>
        <taxon>Bacteria</taxon>
        <taxon>Bacillati</taxon>
        <taxon>Bacillota</taxon>
        <taxon>Erysipelotrichia</taxon>
        <taxon>Erysipelotrichales</taxon>
        <taxon>Erysipelotrichaceae</taxon>
        <taxon>Erysipelothrix</taxon>
    </lineage>
</organism>
<dbReference type="FunFam" id="3.90.1530.30:FF:000001">
    <property type="entry name" value="Chromosome partitioning protein ParB"/>
    <property type="match status" value="1"/>
</dbReference>
<dbReference type="Proteomes" id="UP000278804">
    <property type="component" value="Chromosome"/>
</dbReference>
<dbReference type="AlphaFoldDB" id="A0A3S5HK28"/>
<dbReference type="Pfam" id="PF17762">
    <property type="entry name" value="HTH_ParB"/>
    <property type="match status" value="1"/>
</dbReference>
<dbReference type="Gene3D" id="1.10.10.2830">
    <property type="match status" value="1"/>
</dbReference>
<evidence type="ECO:0000256" key="4">
    <source>
        <dbReference type="ARBA" id="ARBA00022618"/>
    </source>
</evidence>
<keyword evidence="7" id="KW-0131">Cell cycle</keyword>
<sequence length="251" mass="28762">MIDRREIAIEKIKPNRNQPRLTFNDESLLELGQSISENGLLQPIVVREVDETDEYEIIAGERRYRAMRMFGFTEVPCIISNIDDDKSATLALIENIQREDLSVLEEAKAYRDILRIQKITQKELATKVGKSQSAIANKIRLLELPEPVLEALGERKITERHARALLSVEKEKTEEVLDEILNKKLNVKETETLINKPRKKKAVTRGISQHIKIGINTIKQSIGMIEKTGITVKHDMEETNDEVVITIRFPK</sequence>
<dbReference type="SMART" id="SM00470">
    <property type="entry name" value="ParB"/>
    <property type="match status" value="1"/>
</dbReference>
<dbReference type="InterPro" id="IPR036086">
    <property type="entry name" value="ParB/Sulfiredoxin_sf"/>
</dbReference>
<reference evidence="9 10" key="1">
    <citation type="journal article" date="2020" name="Int. J. Syst. Evol. Microbiol.">
        <title>Description of Erysipelothrix piscisicarius sp. nov., an emergent fish pathogen, and assessment of virulence using a tiger barb (Puntigrus tetrazona) infection model.</title>
        <authorList>
            <person name="Pomaranski E.K."/>
            <person name="Griffin M.J."/>
            <person name="Camus A.C."/>
            <person name="Armwood A.R."/>
            <person name="Shelley J."/>
            <person name="Waldbieser G.C."/>
            <person name="LaFrentz B.R."/>
            <person name="Garcia J.C."/>
            <person name="Yanong R."/>
            <person name="Soto E."/>
        </authorList>
    </citation>
    <scope>NUCLEOTIDE SEQUENCE [LARGE SCALE GENOMIC DNA]</scope>
    <source>
        <strain evidence="9 10">15TAL0474</strain>
    </source>
</reference>
<evidence type="ECO:0000259" key="8">
    <source>
        <dbReference type="SMART" id="SM00470"/>
    </source>
</evidence>
<dbReference type="EMBL" id="CP034234">
    <property type="protein sequence ID" value="AZK43689.1"/>
    <property type="molecule type" value="Genomic_DNA"/>
</dbReference>
<dbReference type="GO" id="GO:0003677">
    <property type="term" value="F:DNA binding"/>
    <property type="evidence" value="ECO:0007669"/>
    <property type="project" value="UniProtKB-KW"/>
</dbReference>
<dbReference type="Gene3D" id="3.90.1530.30">
    <property type="match status" value="1"/>
</dbReference>
<name>A0A3S5HK28_9FIRM</name>
<keyword evidence="10" id="KW-1185">Reference proteome</keyword>
<dbReference type="GO" id="GO:0005694">
    <property type="term" value="C:chromosome"/>
    <property type="evidence" value="ECO:0007669"/>
    <property type="project" value="TreeGrafter"/>
</dbReference>
<gene>
    <name evidence="9" type="primary">noc</name>
    <name evidence="9" type="ORF">EEI45_01805</name>
</gene>
<dbReference type="InterPro" id="IPR041468">
    <property type="entry name" value="HTH_ParB/Spo0J"/>
</dbReference>
<dbReference type="NCBIfam" id="TIGR04285">
    <property type="entry name" value="nucleoid_noc"/>
    <property type="match status" value="1"/>
</dbReference>
<evidence type="ECO:0000256" key="3">
    <source>
        <dbReference type="ARBA" id="ARBA00022490"/>
    </source>
</evidence>
<dbReference type="FunFam" id="1.10.10.2830:FF:000001">
    <property type="entry name" value="Chromosome partitioning protein ParB"/>
    <property type="match status" value="1"/>
</dbReference>
<evidence type="ECO:0000313" key="9">
    <source>
        <dbReference type="EMBL" id="AZK43689.1"/>
    </source>
</evidence>
<dbReference type="SUPFAM" id="SSF110849">
    <property type="entry name" value="ParB/Sulfiredoxin"/>
    <property type="match status" value="1"/>
</dbReference>
<dbReference type="InterPro" id="IPR004437">
    <property type="entry name" value="ParB/RepB/Spo0J"/>
</dbReference>
<evidence type="ECO:0000256" key="5">
    <source>
        <dbReference type="ARBA" id="ARBA00023125"/>
    </source>
</evidence>
<dbReference type="GO" id="GO:0007059">
    <property type="term" value="P:chromosome segregation"/>
    <property type="evidence" value="ECO:0007669"/>
    <property type="project" value="TreeGrafter"/>
</dbReference>
<evidence type="ECO:0000256" key="2">
    <source>
        <dbReference type="ARBA" id="ARBA00006295"/>
    </source>
</evidence>
<dbReference type="NCBIfam" id="TIGR00180">
    <property type="entry name" value="parB_part"/>
    <property type="match status" value="1"/>
</dbReference>
<dbReference type="GO" id="GO:0009295">
    <property type="term" value="C:nucleoid"/>
    <property type="evidence" value="ECO:0007669"/>
    <property type="project" value="UniProtKB-SubCell"/>
</dbReference>
<dbReference type="SUPFAM" id="SSF109709">
    <property type="entry name" value="KorB DNA-binding domain-like"/>
    <property type="match status" value="1"/>
</dbReference>
<dbReference type="PANTHER" id="PTHR33375">
    <property type="entry name" value="CHROMOSOME-PARTITIONING PROTEIN PARB-RELATED"/>
    <property type="match status" value="1"/>
</dbReference>
<dbReference type="RefSeq" id="WP_125163908.1">
    <property type="nucleotide sequence ID" value="NZ_CP034234.1"/>
</dbReference>
<keyword evidence="3" id="KW-0963">Cytoplasm</keyword>
<dbReference type="InterPro" id="IPR003115">
    <property type="entry name" value="ParB_N"/>
</dbReference>
<evidence type="ECO:0000256" key="1">
    <source>
        <dbReference type="ARBA" id="ARBA00004453"/>
    </source>
</evidence>
<evidence type="ECO:0000256" key="7">
    <source>
        <dbReference type="ARBA" id="ARBA00023306"/>
    </source>
</evidence>
<comment type="subcellular location">
    <subcellularLocation>
        <location evidence="1">Cytoplasm</location>
        <location evidence="1">Nucleoid</location>
    </subcellularLocation>
</comment>
<dbReference type="InterPro" id="IPR050336">
    <property type="entry name" value="Chromosome_partition/occlusion"/>
</dbReference>
<dbReference type="GO" id="GO:0045881">
    <property type="term" value="P:positive regulation of sporulation resulting in formation of a cellular spore"/>
    <property type="evidence" value="ECO:0007669"/>
    <property type="project" value="TreeGrafter"/>
</dbReference>